<feature type="transmembrane region" description="Helical" evidence="6">
    <location>
        <begin position="57"/>
        <end position="78"/>
    </location>
</feature>
<dbReference type="KEGG" id="cput:CONPUDRAFT_100974"/>
<evidence type="ECO:0000256" key="3">
    <source>
        <dbReference type="ARBA" id="ARBA00022824"/>
    </source>
</evidence>
<keyword evidence="2 6" id="KW-0812">Transmembrane</keyword>
<dbReference type="OMA" id="MWITTTF"/>
<evidence type="ECO:0000256" key="5">
    <source>
        <dbReference type="ARBA" id="ARBA00023136"/>
    </source>
</evidence>
<dbReference type="InterPro" id="IPR024512">
    <property type="entry name" value="Ser_palmitoyltrfase_ssu-like"/>
</dbReference>
<dbReference type="RefSeq" id="XP_007766673.1">
    <property type="nucleotide sequence ID" value="XM_007768483.1"/>
</dbReference>
<keyword evidence="8" id="KW-1185">Reference proteome</keyword>
<comment type="subcellular location">
    <subcellularLocation>
        <location evidence="1">Endoplasmic reticulum membrane</location>
        <topology evidence="1">Multi-pass membrane protein</topology>
    </subcellularLocation>
</comment>
<dbReference type="OrthoDB" id="202672at2759"/>
<evidence type="ECO:0000256" key="4">
    <source>
        <dbReference type="ARBA" id="ARBA00022989"/>
    </source>
</evidence>
<dbReference type="Pfam" id="PF11779">
    <property type="entry name" value="SPT_ssu-like"/>
    <property type="match status" value="1"/>
</dbReference>
<gene>
    <name evidence="7" type="ORF">CONPUDRAFT_100974</name>
</gene>
<dbReference type="AlphaFoldDB" id="A0A5M3MVC1"/>
<keyword evidence="5 6" id="KW-0472">Membrane</keyword>
<dbReference type="Proteomes" id="UP000053558">
    <property type="component" value="Unassembled WGS sequence"/>
</dbReference>
<name>A0A5M3MVC1_CONPW</name>
<dbReference type="EMBL" id="JH711576">
    <property type="protein sequence ID" value="EIW82674.1"/>
    <property type="molecule type" value="Genomic_DNA"/>
</dbReference>
<accession>A0A5M3MVC1</accession>
<protein>
    <submittedName>
        <fullName evidence="7">Uncharacterized protein</fullName>
    </submittedName>
</protein>
<sequence length="101" mass="12225">MNTHPHHYSNMRSQGHIIYAAYRSPYKPHTLRDYLWKKRLMVETTLATSVMEPWEKLTFLTVLFILVCWVCTGLWRYIPAQMLYTERRLTYYLWGHAAGYH</sequence>
<dbReference type="GO" id="GO:0005789">
    <property type="term" value="C:endoplasmic reticulum membrane"/>
    <property type="evidence" value="ECO:0007669"/>
    <property type="project" value="UniProtKB-SubCell"/>
</dbReference>
<proteinExistence type="predicted"/>
<evidence type="ECO:0000256" key="2">
    <source>
        <dbReference type="ARBA" id="ARBA00022692"/>
    </source>
</evidence>
<evidence type="ECO:0000256" key="1">
    <source>
        <dbReference type="ARBA" id="ARBA00004477"/>
    </source>
</evidence>
<reference evidence="8" key="1">
    <citation type="journal article" date="2012" name="Science">
        <title>The Paleozoic origin of enzymatic lignin decomposition reconstructed from 31 fungal genomes.</title>
        <authorList>
            <person name="Floudas D."/>
            <person name="Binder M."/>
            <person name="Riley R."/>
            <person name="Barry K."/>
            <person name="Blanchette R.A."/>
            <person name="Henrissat B."/>
            <person name="Martinez A.T."/>
            <person name="Otillar R."/>
            <person name="Spatafora J.W."/>
            <person name="Yadav J.S."/>
            <person name="Aerts A."/>
            <person name="Benoit I."/>
            <person name="Boyd A."/>
            <person name="Carlson A."/>
            <person name="Copeland A."/>
            <person name="Coutinho P.M."/>
            <person name="de Vries R.P."/>
            <person name="Ferreira P."/>
            <person name="Findley K."/>
            <person name="Foster B."/>
            <person name="Gaskell J."/>
            <person name="Glotzer D."/>
            <person name="Gorecki P."/>
            <person name="Heitman J."/>
            <person name="Hesse C."/>
            <person name="Hori C."/>
            <person name="Igarashi K."/>
            <person name="Jurgens J.A."/>
            <person name="Kallen N."/>
            <person name="Kersten P."/>
            <person name="Kohler A."/>
            <person name="Kuees U."/>
            <person name="Kumar T.K.A."/>
            <person name="Kuo A."/>
            <person name="LaButti K."/>
            <person name="Larrondo L.F."/>
            <person name="Lindquist E."/>
            <person name="Ling A."/>
            <person name="Lombard V."/>
            <person name="Lucas S."/>
            <person name="Lundell T."/>
            <person name="Martin R."/>
            <person name="McLaughlin D.J."/>
            <person name="Morgenstern I."/>
            <person name="Morin E."/>
            <person name="Murat C."/>
            <person name="Nagy L.G."/>
            <person name="Nolan M."/>
            <person name="Ohm R.A."/>
            <person name="Patyshakuliyeva A."/>
            <person name="Rokas A."/>
            <person name="Ruiz-Duenas F.J."/>
            <person name="Sabat G."/>
            <person name="Salamov A."/>
            <person name="Samejima M."/>
            <person name="Schmutz J."/>
            <person name="Slot J.C."/>
            <person name="St John F."/>
            <person name="Stenlid J."/>
            <person name="Sun H."/>
            <person name="Sun S."/>
            <person name="Syed K."/>
            <person name="Tsang A."/>
            <person name="Wiebenga A."/>
            <person name="Young D."/>
            <person name="Pisabarro A."/>
            <person name="Eastwood D.C."/>
            <person name="Martin F."/>
            <person name="Cullen D."/>
            <person name="Grigoriev I.V."/>
            <person name="Hibbett D.S."/>
        </authorList>
    </citation>
    <scope>NUCLEOTIDE SEQUENCE [LARGE SCALE GENOMIC DNA]</scope>
    <source>
        <strain evidence="8">RWD-64-598 SS2</strain>
    </source>
</reference>
<comment type="caution">
    <text evidence="7">The sequence shown here is derived from an EMBL/GenBank/DDBJ whole genome shotgun (WGS) entry which is preliminary data.</text>
</comment>
<evidence type="ECO:0000313" key="8">
    <source>
        <dbReference type="Proteomes" id="UP000053558"/>
    </source>
</evidence>
<dbReference type="GeneID" id="19198266"/>
<evidence type="ECO:0000313" key="7">
    <source>
        <dbReference type="EMBL" id="EIW82674.1"/>
    </source>
</evidence>
<evidence type="ECO:0000256" key="6">
    <source>
        <dbReference type="SAM" id="Phobius"/>
    </source>
</evidence>
<keyword evidence="3" id="KW-0256">Endoplasmic reticulum</keyword>
<keyword evidence="4 6" id="KW-1133">Transmembrane helix</keyword>
<organism evidence="7 8">
    <name type="scientific">Coniophora puteana (strain RWD-64-598)</name>
    <name type="common">Brown rot fungus</name>
    <dbReference type="NCBI Taxonomy" id="741705"/>
    <lineage>
        <taxon>Eukaryota</taxon>
        <taxon>Fungi</taxon>
        <taxon>Dikarya</taxon>
        <taxon>Basidiomycota</taxon>
        <taxon>Agaricomycotina</taxon>
        <taxon>Agaricomycetes</taxon>
        <taxon>Agaricomycetidae</taxon>
        <taxon>Boletales</taxon>
        <taxon>Coniophorineae</taxon>
        <taxon>Coniophoraceae</taxon>
        <taxon>Coniophora</taxon>
    </lineage>
</organism>